<feature type="transmembrane region" description="Helical" evidence="8">
    <location>
        <begin position="30"/>
        <end position="50"/>
    </location>
</feature>
<dbReference type="Proteomes" id="UP000243589">
    <property type="component" value="Unassembled WGS sequence"/>
</dbReference>
<evidence type="ECO:0000256" key="5">
    <source>
        <dbReference type="ARBA" id="ARBA00022989"/>
    </source>
</evidence>
<organism evidence="9 10">
    <name type="scientific">Brevibacterium ravenspurgense</name>
    <dbReference type="NCBI Taxonomy" id="479117"/>
    <lineage>
        <taxon>Bacteria</taxon>
        <taxon>Bacillati</taxon>
        <taxon>Actinomycetota</taxon>
        <taxon>Actinomycetes</taxon>
        <taxon>Micrococcales</taxon>
        <taxon>Brevibacteriaceae</taxon>
        <taxon>Brevibacterium</taxon>
    </lineage>
</organism>
<proteinExistence type="inferred from homology"/>
<dbReference type="InterPro" id="IPR039428">
    <property type="entry name" value="NUOK/Mnh_C1-like"/>
</dbReference>
<keyword evidence="3" id="KW-1003">Cell membrane</keyword>
<feature type="transmembrane region" description="Helical" evidence="8">
    <location>
        <begin position="75"/>
        <end position="96"/>
    </location>
</feature>
<keyword evidence="4 8" id="KW-0812">Transmembrane</keyword>
<keyword evidence="5 8" id="KW-1133">Transmembrane helix</keyword>
<dbReference type="PANTHER" id="PTHR34583:SF2">
    <property type="entry name" value="ANTIPORTER SUBUNIT MNHC2-RELATED"/>
    <property type="match status" value="1"/>
</dbReference>
<evidence type="ECO:0000256" key="3">
    <source>
        <dbReference type="ARBA" id="ARBA00022475"/>
    </source>
</evidence>
<feature type="region of interest" description="Disordered" evidence="7">
    <location>
        <begin position="124"/>
        <end position="184"/>
    </location>
</feature>
<evidence type="ECO:0000256" key="8">
    <source>
        <dbReference type="SAM" id="Phobius"/>
    </source>
</evidence>
<dbReference type="InterPro" id="IPR050601">
    <property type="entry name" value="CPA3_antiporter_subunitC"/>
</dbReference>
<evidence type="ECO:0000313" key="10">
    <source>
        <dbReference type="Proteomes" id="UP000243589"/>
    </source>
</evidence>
<dbReference type="AlphaFoldDB" id="A0A150HCY2"/>
<comment type="similarity">
    <text evidence="2">Belongs to the CPA3 antiporters (TC 2.A.63) subunit C family.</text>
</comment>
<protein>
    <submittedName>
        <fullName evidence="9">Na(+)/H(+) antiporter subunit C</fullName>
    </submittedName>
</protein>
<sequence>MTTPLVMALAMGVMFAGGVYLMLSRSLTRVLLGIVLFGNAVNLLLVLTSGKPGRAPLTSEENLSTAGMSDPLPHALTLTAIVITFGVTAFMLAMIYRSWRLMRRENLDDDLEDIRIGLKSRAAMGDEGDVSEDQDDTEFGGDAEFPVTGARKLADLDGDPESQPTEHEQPSGASADQQDKGGDS</sequence>
<name>A0A150HCY2_9MICO</name>
<dbReference type="PATRIC" id="fig|479117.4.peg.39"/>
<dbReference type="RefSeq" id="WP_062019280.1">
    <property type="nucleotide sequence ID" value="NZ_LQQC01000001.1"/>
</dbReference>
<dbReference type="Pfam" id="PF00420">
    <property type="entry name" value="Oxidored_q2"/>
    <property type="match status" value="1"/>
</dbReference>
<keyword evidence="10" id="KW-1185">Reference proteome</keyword>
<dbReference type="GO" id="GO:0005886">
    <property type="term" value="C:plasma membrane"/>
    <property type="evidence" value="ECO:0007669"/>
    <property type="project" value="UniProtKB-SubCell"/>
</dbReference>
<dbReference type="NCBIfam" id="NF005929">
    <property type="entry name" value="PRK07946.1"/>
    <property type="match status" value="1"/>
</dbReference>
<dbReference type="PANTHER" id="PTHR34583">
    <property type="entry name" value="ANTIPORTER SUBUNIT MNHC2-RELATED"/>
    <property type="match status" value="1"/>
</dbReference>
<accession>A0A150HCY2</accession>
<evidence type="ECO:0000256" key="4">
    <source>
        <dbReference type="ARBA" id="ARBA00022692"/>
    </source>
</evidence>
<keyword evidence="6 8" id="KW-0472">Membrane</keyword>
<evidence type="ECO:0000313" key="9">
    <source>
        <dbReference type="EMBL" id="KXZ59824.1"/>
    </source>
</evidence>
<dbReference type="EMBL" id="LQQC01000001">
    <property type="protein sequence ID" value="KXZ59824.1"/>
    <property type="molecule type" value="Genomic_DNA"/>
</dbReference>
<dbReference type="Gene3D" id="1.10.287.3510">
    <property type="match status" value="1"/>
</dbReference>
<comment type="caution">
    <text evidence="9">The sequence shown here is derived from an EMBL/GenBank/DDBJ whole genome shotgun (WGS) entry which is preliminary data.</text>
</comment>
<evidence type="ECO:0000256" key="2">
    <source>
        <dbReference type="ARBA" id="ARBA00010388"/>
    </source>
</evidence>
<gene>
    <name evidence="9" type="primary">mrpC</name>
    <name evidence="9" type="ORF">Bravens_00039</name>
</gene>
<evidence type="ECO:0000256" key="1">
    <source>
        <dbReference type="ARBA" id="ARBA00004651"/>
    </source>
</evidence>
<feature type="compositionally biased region" description="Acidic residues" evidence="7">
    <location>
        <begin position="126"/>
        <end position="141"/>
    </location>
</feature>
<feature type="transmembrane region" description="Helical" evidence="8">
    <location>
        <begin position="6"/>
        <end position="23"/>
    </location>
</feature>
<comment type="subcellular location">
    <subcellularLocation>
        <location evidence="1">Cell membrane</location>
        <topology evidence="1">Multi-pass membrane protein</topology>
    </subcellularLocation>
</comment>
<evidence type="ECO:0000256" key="6">
    <source>
        <dbReference type="ARBA" id="ARBA00023136"/>
    </source>
</evidence>
<evidence type="ECO:0000256" key="7">
    <source>
        <dbReference type="SAM" id="MobiDB-lite"/>
    </source>
</evidence>
<reference evidence="9 10" key="1">
    <citation type="submission" date="2016-01" db="EMBL/GenBank/DDBJ databases">
        <title>Use of Whole Genome Sequencing to ascertain that Brevibacterium massiliense (Roux, Raoult 2009) is a later heterotypic synonym of Brevibacterium ravenspurgense (Mages 2008).</title>
        <authorList>
            <person name="Bernier A.-M."/>
            <person name="Burdz T."/>
            <person name="Huynh C."/>
            <person name="Pachecho A.L."/>
            <person name="Wiebe D."/>
            <person name="Bonner C."/>
            <person name="Bernard K."/>
        </authorList>
    </citation>
    <scope>NUCLEOTIDE SEQUENCE [LARGE SCALE GENOMIC DNA]</scope>
    <source>
        <strain evidence="9 10">CCUG56047</strain>
    </source>
</reference>